<evidence type="ECO:0000256" key="6">
    <source>
        <dbReference type="ARBA" id="ARBA00023242"/>
    </source>
</evidence>
<evidence type="ECO:0000259" key="9">
    <source>
        <dbReference type="PROSITE" id="PS50157"/>
    </source>
</evidence>
<dbReference type="FunFam" id="3.30.160.60:FF:002343">
    <property type="entry name" value="Zinc finger protein 33A"/>
    <property type="match status" value="1"/>
</dbReference>
<protein>
    <recommendedName>
        <fullName evidence="9">C2H2-type domain-containing protein</fullName>
    </recommendedName>
</protein>
<dbReference type="PANTHER" id="PTHR24379:SF121">
    <property type="entry name" value="C2H2-TYPE DOMAIN-CONTAINING PROTEIN"/>
    <property type="match status" value="1"/>
</dbReference>
<feature type="domain" description="C2H2-type" evidence="9">
    <location>
        <begin position="355"/>
        <end position="383"/>
    </location>
</feature>
<dbReference type="FunFam" id="3.30.160.60:FF:000446">
    <property type="entry name" value="Zinc finger protein"/>
    <property type="match status" value="3"/>
</dbReference>
<keyword evidence="11" id="KW-1185">Reference proteome</keyword>
<feature type="domain" description="C2H2-type" evidence="9">
    <location>
        <begin position="1222"/>
        <end position="1250"/>
    </location>
</feature>
<comment type="subcellular location">
    <subcellularLocation>
        <location evidence="1">Nucleus</location>
    </subcellularLocation>
</comment>
<name>A0AAW0Q0B9_9GOBI</name>
<feature type="domain" description="C2H2-type" evidence="9">
    <location>
        <begin position="215"/>
        <end position="242"/>
    </location>
</feature>
<dbReference type="GO" id="GO:0008270">
    <property type="term" value="F:zinc ion binding"/>
    <property type="evidence" value="ECO:0007669"/>
    <property type="project" value="UniProtKB-KW"/>
</dbReference>
<sequence length="1417" mass="164503">MRLFVWPVASESAHKKIVRKTKNDAYGKTVFTRAWIVVICRVQTGRKYEEERCPDPNRFDPGQRRTRGAENPTTGENSGSPLLRVKVKREESDDEEEDSSVKERENSSESESEQHFCTDTDDSDDWTPQTPQKQPREQLQEPAHTTNNGTETENPAKPHKCSECGKAFDTRTKVRVHEKNHRTERPFSCPFCERAFKKNGALITHLRIHTGEKPFRCLVCAKDFQYGITLKAHMRAHTGEKPFSCSVCATDFTSEYLLRVHGRTHSSGETFKCSICDKDFITENRLKRHMTIHTKDRPFGCSVCGERFNTSSRLKTHARIHTGERLFTCAVCDKDFTRKSFLKKHTRSHTGERPFSCSVCDKSFAHKFNLQRHKCFRHTQELLWLTDTEHRQKRRNMAQVNLGDDPGLWEPNEEKNTEILELKQETTDDTGVQSCDDESFFLHIKTESDDEEMCEVFPVIVPVQSENQEQEFTQAAVDQHSTSQSNDFSDKWTSTKAHNIEKPHSCTICSKGFSLKVNLKKHLTTHSSDRPFGCYICAKRFWQKITMQRHIATHSTRFKCWICPEIFLEKKQLEQHMKYHTENGPHKCSICVKICGSELQLRSAGSRGSPGLQLYPSRRNSGGAFRVRAQLLCALCRWPLAKRRNMAQVNLEDDPGLWEPNEEKNTEILELKQETTDDTGVQSCDDESLFLHIKTESDDEEMCEVFPVIVPVQSENQEQEFTQAAVDQRSTSQSNDFSEPDDSDEWTSRHRSIKAHNIEKPHSCTICYKRFSHKDILRKHMTTHSSDRPFGCYICAKRFWRKITMQRHIATHSTRFECWICPEIFLEKQQLEQHMKYHTENGPHKCSICDKVFEDVEVYKEHLKWHKQLQNKFKCSNCNEFFTTTESLRKHGEIYRDEERLVCLLCPTTFTTITDLRQHTEGHMVRPYSCSVCGELFHTHALRKEHAKIHKKRYDCSKCDMFFKTMLSLQKHETDIHKNEKPLACSLCSMIFHTKDELTKHLCEKEGLEEHLEAQELSLSFEKAEENEKQTPKMVKMFGCSYCKDVFLSKSGVIIHEKIHQVEKQTIAQKQLAQTQQKVEILYSCSVCAKSFIDRAELQKHRETHETNNSISEELEEVLEHRNEIQEDIKNYRCPLCSKDFLTAMLLKQHLERHDQGKLHKCPHCEESFDKIQSWSAHVKTHTNQEIVEVFLQSSCSVCKKTFSSQCDLDKHILSHLAEKPYSCSVCAEAFAKPKHLQRHVRTAHSQHVKVHNKMKTFSASVCGEASSESEQTQQHVKNVQAQSYSCSVCAEAFAESKQLQQHMKTAHTKSYRCSLCEMTFSRPAYLNLHAEYHARIKTFSPSVCEEAFAESEQSQQHMKTANAKSYKCSLCEMTFSRQEYLDEHAEYHAKYNTKPKNSAVLFAEKLLQNRNNCYNT</sequence>
<dbReference type="FunFam" id="3.30.160.60:FF:000478">
    <property type="entry name" value="Zinc finger protein 133"/>
    <property type="match status" value="1"/>
</dbReference>
<feature type="domain" description="C2H2-type" evidence="9">
    <location>
        <begin position="873"/>
        <end position="900"/>
    </location>
</feature>
<dbReference type="GO" id="GO:0005634">
    <property type="term" value="C:nucleus"/>
    <property type="evidence" value="ECO:0007669"/>
    <property type="project" value="UniProtKB-SubCell"/>
</dbReference>
<feature type="domain" description="C2H2-type" evidence="9">
    <location>
        <begin position="1194"/>
        <end position="1221"/>
    </location>
</feature>
<feature type="domain" description="C2H2-type" evidence="9">
    <location>
        <begin position="928"/>
        <end position="955"/>
    </location>
</feature>
<feature type="domain" description="C2H2-type" evidence="9">
    <location>
        <begin position="1038"/>
        <end position="1065"/>
    </location>
</feature>
<evidence type="ECO:0000313" key="11">
    <source>
        <dbReference type="Proteomes" id="UP001460270"/>
    </source>
</evidence>
<feature type="domain" description="C2H2-type" evidence="9">
    <location>
        <begin position="844"/>
        <end position="871"/>
    </location>
</feature>
<feature type="domain" description="C2H2-type" evidence="9">
    <location>
        <begin position="243"/>
        <end position="270"/>
    </location>
</feature>
<feature type="domain" description="C2H2-type" evidence="9">
    <location>
        <begin position="1160"/>
        <end position="1187"/>
    </location>
</feature>
<feature type="domain" description="C2H2-type" evidence="9">
    <location>
        <begin position="299"/>
        <end position="326"/>
    </location>
</feature>
<keyword evidence="2" id="KW-0479">Metal-binding</keyword>
<dbReference type="FunFam" id="3.30.160.60:FF:000100">
    <property type="entry name" value="Zinc finger 45-like"/>
    <property type="match status" value="1"/>
</dbReference>
<organism evidence="10 11">
    <name type="scientific">Mugilogobius chulae</name>
    <name type="common">yellowstripe goby</name>
    <dbReference type="NCBI Taxonomy" id="88201"/>
    <lineage>
        <taxon>Eukaryota</taxon>
        <taxon>Metazoa</taxon>
        <taxon>Chordata</taxon>
        <taxon>Craniata</taxon>
        <taxon>Vertebrata</taxon>
        <taxon>Euteleostomi</taxon>
        <taxon>Actinopterygii</taxon>
        <taxon>Neopterygii</taxon>
        <taxon>Teleostei</taxon>
        <taxon>Neoteleostei</taxon>
        <taxon>Acanthomorphata</taxon>
        <taxon>Gobiaria</taxon>
        <taxon>Gobiiformes</taxon>
        <taxon>Gobioidei</taxon>
        <taxon>Gobiidae</taxon>
        <taxon>Gobionellinae</taxon>
        <taxon>Mugilogobius</taxon>
    </lineage>
</organism>
<feature type="domain" description="C2H2-type" evidence="9">
    <location>
        <begin position="504"/>
        <end position="531"/>
    </location>
</feature>
<feature type="compositionally biased region" description="Polar residues" evidence="8">
    <location>
        <begin position="728"/>
        <end position="737"/>
    </location>
</feature>
<feature type="region of interest" description="Disordered" evidence="8">
    <location>
        <begin position="724"/>
        <end position="750"/>
    </location>
</feature>
<evidence type="ECO:0000256" key="1">
    <source>
        <dbReference type="ARBA" id="ARBA00004123"/>
    </source>
</evidence>
<feature type="domain" description="C2H2-type" evidence="9">
    <location>
        <begin position="1083"/>
        <end position="1110"/>
    </location>
</feature>
<dbReference type="PROSITE" id="PS00028">
    <property type="entry name" value="ZINC_FINGER_C2H2_1"/>
    <property type="match status" value="25"/>
</dbReference>
<dbReference type="SUPFAM" id="SSF57667">
    <property type="entry name" value="beta-beta-alpha zinc fingers"/>
    <property type="match status" value="17"/>
</dbReference>
<feature type="domain" description="C2H2-type" evidence="9">
    <location>
        <begin position="1285"/>
        <end position="1313"/>
    </location>
</feature>
<feature type="domain" description="C2H2-type" evidence="9">
    <location>
        <begin position="790"/>
        <end position="817"/>
    </location>
</feature>
<dbReference type="FunFam" id="3.30.160.60:FF:000110">
    <property type="entry name" value="Zinc finger protein-like"/>
    <property type="match status" value="1"/>
</dbReference>
<feature type="domain" description="C2H2-type" evidence="9">
    <location>
        <begin position="1312"/>
        <end position="1339"/>
    </location>
</feature>
<proteinExistence type="predicted"/>
<dbReference type="Pfam" id="PF00096">
    <property type="entry name" value="zf-C2H2"/>
    <property type="match status" value="9"/>
</dbReference>
<feature type="domain" description="C2H2-type" evidence="9">
    <location>
        <begin position="762"/>
        <end position="789"/>
    </location>
</feature>
<dbReference type="InterPro" id="IPR036236">
    <property type="entry name" value="Znf_C2H2_sf"/>
</dbReference>
<evidence type="ECO:0000256" key="7">
    <source>
        <dbReference type="PROSITE-ProRule" id="PRU00042"/>
    </source>
</evidence>
<feature type="domain" description="C2H2-type" evidence="9">
    <location>
        <begin position="532"/>
        <end position="559"/>
    </location>
</feature>
<dbReference type="InterPro" id="IPR013087">
    <property type="entry name" value="Znf_C2H2_type"/>
</dbReference>
<dbReference type="PANTHER" id="PTHR24379">
    <property type="entry name" value="KRAB AND ZINC FINGER DOMAIN-CONTAINING"/>
    <property type="match status" value="1"/>
</dbReference>
<dbReference type="EMBL" id="JBBPFD010000001">
    <property type="protein sequence ID" value="KAK7944518.1"/>
    <property type="molecule type" value="Genomic_DNA"/>
</dbReference>
<feature type="region of interest" description="Disordered" evidence="8">
    <location>
        <begin position="47"/>
        <end position="162"/>
    </location>
</feature>
<keyword evidence="3" id="KW-0677">Repeat</keyword>
<evidence type="ECO:0000256" key="2">
    <source>
        <dbReference type="ARBA" id="ARBA00022723"/>
    </source>
</evidence>
<feature type="domain" description="C2H2-type" evidence="9">
    <location>
        <begin position="327"/>
        <end position="354"/>
    </location>
</feature>
<feature type="domain" description="C2H2-type" evidence="9">
    <location>
        <begin position="159"/>
        <end position="186"/>
    </location>
</feature>
<feature type="compositionally biased region" description="Basic and acidic residues" evidence="8">
    <location>
        <begin position="47"/>
        <end position="63"/>
    </location>
</feature>
<dbReference type="Proteomes" id="UP001460270">
    <property type="component" value="Unassembled WGS sequence"/>
</dbReference>
<keyword evidence="6" id="KW-0539">Nucleus</keyword>
<dbReference type="FunFam" id="3.30.160.60:FF:000624">
    <property type="entry name" value="zinc finger protein 697"/>
    <property type="match status" value="2"/>
</dbReference>
<dbReference type="Gene3D" id="3.30.160.60">
    <property type="entry name" value="Classic Zinc Finger"/>
    <property type="match status" value="23"/>
</dbReference>
<feature type="domain" description="C2H2-type" evidence="9">
    <location>
        <begin position="816"/>
        <end position="843"/>
    </location>
</feature>
<feature type="domain" description="C2H2-type" evidence="9">
    <location>
        <begin position="1367"/>
        <end position="1394"/>
    </location>
</feature>
<keyword evidence="5" id="KW-0862">Zinc</keyword>
<evidence type="ECO:0000256" key="8">
    <source>
        <dbReference type="SAM" id="MobiDB-lite"/>
    </source>
</evidence>
<feature type="domain" description="C2H2-type" evidence="9">
    <location>
        <begin position="1132"/>
        <end position="1159"/>
    </location>
</feature>
<dbReference type="FunFam" id="3.30.160.60:FF:000512">
    <property type="entry name" value="zinc finger protein 197 isoform X1"/>
    <property type="match status" value="1"/>
</dbReference>
<feature type="domain" description="C2H2-type" evidence="9">
    <location>
        <begin position="954"/>
        <end position="982"/>
    </location>
</feature>
<feature type="domain" description="C2H2-type" evidence="9">
    <location>
        <begin position="271"/>
        <end position="298"/>
    </location>
</feature>
<keyword evidence="4 7" id="KW-0863">Zinc-finger</keyword>
<feature type="compositionally biased region" description="Basic and acidic residues" evidence="8">
    <location>
        <begin position="99"/>
        <end position="118"/>
    </location>
</feature>
<feature type="compositionally biased region" description="Polar residues" evidence="8">
    <location>
        <begin position="71"/>
        <end position="80"/>
    </location>
</feature>
<dbReference type="PROSITE" id="PS50157">
    <property type="entry name" value="ZINC_FINGER_C2H2_2"/>
    <property type="match status" value="27"/>
</dbReference>
<gene>
    <name evidence="10" type="ORF">WMY93_000246</name>
</gene>
<feature type="compositionally biased region" description="Polar residues" evidence="8">
    <location>
        <begin position="143"/>
        <end position="153"/>
    </location>
</feature>
<feature type="domain" description="C2H2-type" evidence="9">
    <location>
        <begin position="558"/>
        <end position="585"/>
    </location>
</feature>
<comment type="caution">
    <text evidence="10">The sequence shown here is derived from an EMBL/GenBank/DDBJ whole genome shotgun (WGS) entry which is preliminary data.</text>
</comment>
<feature type="domain" description="C2H2-type" evidence="9">
    <location>
        <begin position="187"/>
        <end position="214"/>
    </location>
</feature>
<evidence type="ECO:0000256" key="5">
    <source>
        <dbReference type="ARBA" id="ARBA00022833"/>
    </source>
</evidence>
<reference evidence="11" key="1">
    <citation type="submission" date="2024-04" db="EMBL/GenBank/DDBJ databases">
        <title>Salinicola lusitanus LLJ914,a marine bacterium isolated from the Okinawa Trough.</title>
        <authorList>
            <person name="Li J."/>
        </authorList>
    </citation>
    <scope>NUCLEOTIDE SEQUENCE [LARGE SCALE GENOMIC DNA]</scope>
</reference>
<accession>A0AAW0Q0B9</accession>
<dbReference type="SMART" id="SM00355">
    <property type="entry name" value="ZnF_C2H2"/>
    <property type="match status" value="29"/>
</dbReference>
<dbReference type="Pfam" id="PF13912">
    <property type="entry name" value="zf-C2H2_6"/>
    <property type="match status" value="1"/>
</dbReference>
<evidence type="ECO:0000256" key="3">
    <source>
        <dbReference type="ARBA" id="ARBA00022737"/>
    </source>
</evidence>
<evidence type="ECO:0000313" key="10">
    <source>
        <dbReference type="EMBL" id="KAK7944518.1"/>
    </source>
</evidence>
<evidence type="ECO:0000256" key="4">
    <source>
        <dbReference type="ARBA" id="ARBA00022771"/>
    </source>
</evidence>